<dbReference type="Pfam" id="PF00069">
    <property type="entry name" value="Pkinase"/>
    <property type="match status" value="1"/>
</dbReference>
<dbReference type="PANTHER" id="PTHR43289:SF6">
    <property type="entry name" value="SERINE_THREONINE-PROTEIN KINASE NEKL-3"/>
    <property type="match status" value="1"/>
</dbReference>
<dbReference type="CDD" id="cd14014">
    <property type="entry name" value="STKc_PknB_like"/>
    <property type="match status" value="1"/>
</dbReference>
<feature type="domain" description="Protein kinase" evidence="9">
    <location>
        <begin position="1"/>
        <end position="251"/>
    </location>
</feature>
<reference evidence="10" key="1">
    <citation type="submission" date="2019-09" db="EMBL/GenBank/DDBJ databases">
        <authorList>
            <person name="Teo W.F.A."/>
            <person name="Duangmal K."/>
        </authorList>
    </citation>
    <scope>NUCLEOTIDE SEQUENCE [LARGE SCALE GENOMIC DNA]</scope>
    <source>
        <strain evidence="10">K81G1</strain>
    </source>
</reference>
<evidence type="ECO:0000256" key="1">
    <source>
        <dbReference type="ARBA" id="ARBA00012513"/>
    </source>
</evidence>
<evidence type="ECO:0000256" key="4">
    <source>
        <dbReference type="ARBA" id="ARBA00022741"/>
    </source>
</evidence>
<dbReference type="Gene3D" id="1.10.510.10">
    <property type="entry name" value="Transferase(Phosphotransferase) domain 1"/>
    <property type="match status" value="1"/>
</dbReference>
<dbReference type="InterPro" id="IPR011009">
    <property type="entry name" value="Kinase-like_dom_sf"/>
</dbReference>
<evidence type="ECO:0000256" key="7">
    <source>
        <dbReference type="SAM" id="MobiDB-lite"/>
    </source>
</evidence>
<evidence type="ECO:0000256" key="8">
    <source>
        <dbReference type="SAM" id="Phobius"/>
    </source>
</evidence>
<keyword evidence="8" id="KW-0472">Membrane</keyword>
<name>A0A5N0UXI6_9PSEU</name>
<dbReference type="GO" id="GO:0005524">
    <property type="term" value="F:ATP binding"/>
    <property type="evidence" value="ECO:0007669"/>
    <property type="project" value="UniProtKB-KW"/>
</dbReference>
<dbReference type="PANTHER" id="PTHR43289">
    <property type="entry name" value="MITOGEN-ACTIVATED PROTEIN KINASE KINASE KINASE 20-RELATED"/>
    <property type="match status" value="1"/>
</dbReference>
<dbReference type="EMBL" id="VMNW02000054">
    <property type="protein sequence ID" value="KAA9155799.1"/>
    <property type="molecule type" value="Genomic_DNA"/>
</dbReference>
<feature type="region of interest" description="Disordered" evidence="7">
    <location>
        <begin position="266"/>
        <end position="308"/>
    </location>
</feature>
<accession>A0A5N0UXI6</accession>
<comment type="caution">
    <text evidence="10">The sequence shown here is derived from an EMBL/GenBank/DDBJ whole genome shotgun (WGS) entry which is preliminary data.</text>
</comment>
<keyword evidence="2 10" id="KW-0723">Serine/threonine-protein kinase</keyword>
<keyword evidence="8" id="KW-1133">Transmembrane helix</keyword>
<evidence type="ECO:0000313" key="10">
    <source>
        <dbReference type="EMBL" id="KAA9155799.1"/>
    </source>
</evidence>
<evidence type="ECO:0000256" key="2">
    <source>
        <dbReference type="ARBA" id="ARBA00022527"/>
    </source>
</evidence>
<dbReference type="EC" id="2.7.11.1" evidence="1"/>
<protein>
    <recommendedName>
        <fullName evidence="1">non-specific serine/threonine protein kinase</fullName>
        <ecNumber evidence="1">2.7.11.1</ecNumber>
    </recommendedName>
</protein>
<dbReference type="OrthoDB" id="3815424at2"/>
<dbReference type="GO" id="GO:0004674">
    <property type="term" value="F:protein serine/threonine kinase activity"/>
    <property type="evidence" value="ECO:0007669"/>
    <property type="project" value="UniProtKB-KW"/>
</dbReference>
<keyword evidence="5 10" id="KW-0418">Kinase</keyword>
<dbReference type="InterPro" id="IPR000719">
    <property type="entry name" value="Prot_kinase_dom"/>
</dbReference>
<evidence type="ECO:0000256" key="3">
    <source>
        <dbReference type="ARBA" id="ARBA00022679"/>
    </source>
</evidence>
<dbReference type="RefSeq" id="WP_144757478.1">
    <property type="nucleotide sequence ID" value="NZ_VMNW02000054.1"/>
</dbReference>
<evidence type="ECO:0000256" key="5">
    <source>
        <dbReference type="ARBA" id="ARBA00022777"/>
    </source>
</evidence>
<keyword evidence="8" id="KW-0812">Transmembrane</keyword>
<dbReference type="PROSITE" id="PS50011">
    <property type="entry name" value="PROTEIN_KINASE_DOM"/>
    <property type="match status" value="1"/>
</dbReference>
<keyword evidence="3" id="KW-0808">Transferase</keyword>
<feature type="transmembrane region" description="Helical" evidence="8">
    <location>
        <begin position="318"/>
        <end position="337"/>
    </location>
</feature>
<keyword evidence="11" id="KW-1185">Reference proteome</keyword>
<sequence length="455" mass="47991">MSIEAGRLTPLAEGPVAHVYAGAGVAVKVFPTGFGRDTAAALERERKALETVRAERAILFADEVLEFAGGGAGLRMELCRGSLAGLLASGKPLGVRETLAIGQTVAKALATGHRLGVVHGGVTPHNVLFRVSGELVLSDFGLALRRGFPRDPMYAVEYAAPEALRDDVLSPATDLYGLGAVLYAALTGAPPFPRQIGQQPGERILQVLREPVPPLQVPGVPLELSEMVGRLLAKDPADRPRDAASLADAFRKLYRTSDRRQIEFDDFARPGAPPVPPAPRQAPPSAPVSSSPGRTLVHSIGPGEPSTMEKKRFRWRPLALAVLGAAVIGLTVVPIVLNSGKQAQQQNAAPVVRSATPLPESTSASPPPDVGLVLDTPADLGDKVQLNWSAKGDLDFAVVVAGERIPTTTQVAGRQHSLTVPVDQARKYCFQIRATDGTHIYTTAPVAIRGGQCSL</sequence>
<feature type="compositionally biased region" description="Pro residues" evidence="7">
    <location>
        <begin position="271"/>
        <end position="286"/>
    </location>
</feature>
<organism evidence="10 11">
    <name type="scientific">Amycolatopsis acidicola</name>
    <dbReference type="NCBI Taxonomy" id="2596893"/>
    <lineage>
        <taxon>Bacteria</taxon>
        <taxon>Bacillati</taxon>
        <taxon>Actinomycetota</taxon>
        <taxon>Actinomycetes</taxon>
        <taxon>Pseudonocardiales</taxon>
        <taxon>Pseudonocardiaceae</taxon>
        <taxon>Amycolatopsis</taxon>
    </lineage>
</organism>
<keyword evidence="6" id="KW-0067">ATP-binding</keyword>
<evidence type="ECO:0000259" key="9">
    <source>
        <dbReference type="PROSITE" id="PS50011"/>
    </source>
</evidence>
<dbReference type="AlphaFoldDB" id="A0A5N0UXI6"/>
<evidence type="ECO:0000256" key="6">
    <source>
        <dbReference type="ARBA" id="ARBA00022840"/>
    </source>
</evidence>
<keyword evidence="4" id="KW-0547">Nucleotide-binding</keyword>
<dbReference type="SUPFAM" id="SSF56112">
    <property type="entry name" value="Protein kinase-like (PK-like)"/>
    <property type="match status" value="1"/>
</dbReference>
<evidence type="ECO:0000313" key="11">
    <source>
        <dbReference type="Proteomes" id="UP000319769"/>
    </source>
</evidence>
<gene>
    <name evidence="10" type="ORF">FPZ12_029130</name>
</gene>
<dbReference type="Proteomes" id="UP000319769">
    <property type="component" value="Unassembled WGS sequence"/>
</dbReference>
<proteinExistence type="predicted"/>
<feature type="region of interest" description="Disordered" evidence="7">
    <location>
        <begin position="343"/>
        <end position="369"/>
    </location>
</feature>